<dbReference type="InterPro" id="IPR016032">
    <property type="entry name" value="Sig_transdc_resp-reg_C-effctor"/>
</dbReference>
<evidence type="ECO:0000256" key="1">
    <source>
        <dbReference type="ARBA" id="ARBA00018672"/>
    </source>
</evidence>
<dbReference type="eggNOG" id="COG3947">
    <property type="taxonomic scope" value="Bacteria"/>
</dbReference>
<dbReference type="InterPro" id="IPR001789">
    <property type="entry name" value="Sig_transdc_resp-reg_receiver"/>
</dbReference>
<keyword evidence="7" id="KW-1185">Reference proteome</keyword>
<dbReference type="InterPro" id="IPR036388">
    <property type="entry name" value="WH-like_DNA-bd_sf"/>
</dbReference>
<feature type="modified residue" description="4-aspartylphosphate" evidence="4">
    <location>
        <position position="54"/>
    </location>
</feature>
<dbReference type="RefSeq" id="WP_013842733.1">
    <property type="nucleotide sequence ID" value="NC_015589.1"/>
</dbReference>
<dbReference type="Gene3D" id="1.10.10.10">
    <property type="entry name" value="Winged helix-like DNA-binding domain superfamily/Winged helix DNA-binding domain"/>
    <property type="match status" value="1"/>
</dbReference>
<comment type="function">
    <text evidence="3">May play the central regulatory role in sporulation. It may be an element of the effector pathway responsible for the activation of sporulation genes in response to nutritional stress. Spo0A may act in concert with spo0H (a sigma factor) to control the expression of some genes that are critical to the sporulation process.</text>
</comment>
<dbReference type="SMART" id="SM00448">
    <property type="entry name" value="REC"/>
    <property type="match status" value="1"/>
</dbReference>
<keyword evidence="4" id="KW-0597">Phosphoprotein</keyword>
<evidence type="ECO:0000256" key="4">
    <source>
        <dbReference type="PROSITE-ProRule" id="PRU00169"/>
    </source>
</evidence>
<proteinExistence type="predicted"/>
<reference evidence="7" key="1">
    <citation type="submission" date="2011-05" db="EMBL/GenBank/DDBJ databases">
        <title>Complete sequence of Desulfotomaculum ruminis DSM 2154.</title>
        <authorList>
            <person name="Lucas S."/>
            <person name="Copeland A."/>
            <person name="Lapidus A."/>
            <person name="Cheng J.-F."/>
            <person name="Goodwin L."/>
            <person name="Pitluck S."/>
            <person name="Lu M."/>
            <person name="Detter J.C."/>
            <person name="Han C."/>
            <person name="Tapia R."/>
            <person name="Land M."/>
            <person name="Hauser L."/>
            <person name="Kyrpides N."/>
            <person name="Ivanova N."/>
            <person name="Mikhailova N."/>
            <person name="Pagani I."/>
            <person name="Stams A.J.M."/>
            <person name="Plugge C.M."/>
            <person name="Muyzer G."/>
            <person name="Kuever J."/>
            <person name="Parshina S.N."/>
            <person name="Ivanova A.E."/>
            <person name="Nazina T.N."/>
            <person name="Brambilla E."/>
            <person name="Spring S."/>
            <person name="Klenk H.-P."/>
            <person name="Woyke T."/>
        </authorList>
    </citation>
    <scope>NUCLEOTIDE SEQUENCE [LARGE SCALE GENOMIC DNA]</scope>
    <source>
        <strain evidence="7">ATCC 23193 / DSM 2154 / NCIB 8452 / DL</strain>
    </source>
</reference>
<dbReference type="HOGENOM" id="CLU_000445_14_3_9"/>
<dbReference type="Pfam" id="PF03704">
    <property type="entry name" value="BTAD"/>
    <property type="match status" value="1"/>
</dbReference>
<dbReference type="SUPFAM" id="SSF48452">
    <property type="entry name" value="TPR-like"/>
    <property type="match status" value="1"/>
</dbReference>
<keyword evidence="2" id="KW-0238">DNA-binding</keyword>
<dbReference type="GO" id="GO:0003677">
    <property type="term" value="F:DNA binding"/>
    <property type="evidence" value="ECO:0007669"/>
    <property type="project" value="UniProtKB-KW"/>
</dbReference>
<evidence type="ECO:0000313" key="7">
    <source>
        <dbReference type="Proteomes" id="UP000009234"/>
    </source>
</evidence>
<dbReference type="InterPro" id="IPR011990">
    <property type="entry name" value="TPR-like_helical_dom_sf"/>
</dbReference>
<dbReference type="OrthoDB" id="3190595at2"/>
<accession>F6DRV5</accession>
<dbReference type="InterPro" id="IPR051677">
    <property type="entry name" value="AfsR-DnrI-RedD_regulator"/>
</dbReference>
<dbReference type="SMART" id="SM01043">
    <property type="entry name" value="BTAD"/>
    <property type="match status" value="1"/>
</dbReference>
<dbReference type="PANTHER" id="PTHR35807:SF2">
    <property type="entry name" value="TRANSCRIPTIONAL ACTIVATOR DOMAIN"/>
    <property type="match status" value="1"/>
</dbReference>
<dbReference type="PROSITE" id="PS50110">
    <property type="entry name" value="RESPONSE_REGULATORY"/>
    <property type="match status" value="1"/>
</dbReference>
<feature type="domain" description="Response regulatory" evidence="5">
    <location>
        <begin position="3"/>
        <end position="117"/>
    </location>
</feature>
<dbReference type="InterPro" id="IPR011006">
    <property type="entry name" value="CheY-like_superfamily"/>
</dbReference>
<dbReference type="Proteomes" id="UP000009234">
    <property type="component" value="Chromosome"/>
</dbReference>
<dbReference type="KEGG" id="dru:Desru_2761"/>
<sequence>MLRAIAVDDEILALHLLENLLQEIGGVNLIGTFTDATRALATIAEEKPDIVFLDVEMPNQNGLSMAERLTALNDETSIVFVTAYEHYALQAFDVRAADYILKPIEKDRLAKTIRHFLKWNGKVSTPYIEKRCFQAQFLGNFSLRDPRGDLIKWRTKKVKELCAYLLHHRQPVHRSQIIDDLWPAVAPDKGSNLLHSTVYQLRKTLKSLNCENPILYAGEFYTLCLEAESDVHEIEKILTGLSPANEQAILNLLQHANKDYLEQEDWPWSLGAREKLREAYKHCLEGYVFSTPATCSKKGARRESLEKLIHMEPFEERYIQELIRHHLALGNKRKALETYRQLEKLLAEELGEKPQIETSSLVQNLF</sequence>
<dbReference type="Gene3D" id="1.25.40.10">
    <property type="entry name" value="Tetratricopeptide repeat domain"/>
    <property type="match status" value="1"/>
</dbReference>
<dbReference type="SUPFAM" id="SSF46894">
    <property type="entry name" value="C-terminal effector domain of the bipartite response regulators"/>
    <property type="match status" value="1"/>
</dbReference>
<reference evidence="6 7" key="2">
    <citation type="journal article" date="2012" name="Stand. Genomic Sci.">
        <title>Complete genome sequence of the sulfate-reducing firmicute Desulfotomaculum ruminis type strain (DL(T)).</title>
        <authorList>
            <person name="Spring S."/>
            <person name="Visser M."/>
            <person name="Lu M."/>
            <person name="Copeland A."/>
            <person name="Lapidus A."/>
            <person name="Lucas S."/>
            <person name="Cheng J.F."/>
            <person name="Han C."/>
            <person name="Tapia R."/>
            <person name="Goodwin L.A."/>
            <person name="Pitluck S."/>
            <person name="Ivanova N."/>
            <person name="Land M."/>
            <person name="Hauser L."/>
            <person name="Larimer F."/>
            <person name="Rohde M."/>
            <person name="Goker M."/>
            <person name="Detter J.C."/>
            <person name="Kyrpides N.C."/>
            <person name="Woyke T."/>
            <person name="Schaap P.J."/>
            <person name="Plugge C.M."/>
            <person name="Muyzer G."/>
            <person name="Kuever J."/>
            <person name="Pereira I.A."/>
            <person name="Parshina S.N."/>
            <person name="Bernier-Latmani R."/>
            <person name="Stams A.J."/>
            <person name="Klenk H.P."/>
        </authorList>
    </citation>
    <scope>NUCLEOTIDE SEQUENCE [LARGE SCALE GENOMIC DNA]</scope>
    <source>
        <strain evidence="7">ATCC 23193 / DSM 2154 / NCIB 8452 / DL</strain>
    </source>
</reference>
<dbReference type="EMBL" id="CP002780">
    <property type="protein sequence ID" value="AEG60979.1"/>
    <property type="molecule type" value="Genomic_DNA"/>
</dbReference>
<dbReference type="GO" id="GO:0006355">
    <property type="term" value="P:regulation of DNA-templated transcription"/>
    <property type="evidence" value="ECO:0007669"/>
    <property type="project" value="InterPro"/>
</dbReference>
<gene>
    <name evidence="6" type="ordered locus">Desru_2761</name>
</gene>
<dbReference type="SUPFAM" id="SSF52172">
    <property type="entry name" value="CheY-like"/>
    <property type="match status" value="1"/>
</dbReference>
<protein>
    <recommendedName>
        <fullName evidence="1">Stage 0 sporulation protein A homolog</fullName>
    </recommendedName>
</protein>
<dbReference type="GO" id="GO:0000160">
    <property type="term" value="P:phosphorelay signal transduction system"/>
    <property type="evidence" value="ECO:0007669"/>
    <property type="project" value="InterPro"/>
</dbReference>
<evidence type="ECO:0000256" key="3">
    <source>
        <dbReference type="ARBA" id="ARBA00024867"/>
    </source>
</evidence>
<evidence type="ECO:0000256" key="2">
    <source>
        <dbReference type="ARBA" id="ARBA00023125"/>
    </source>
</evidence>
<dbReference type="Pfam" id="PF00072">
    <property type="entry name" value="Response_reg"/>
    <property type="match status" value="1"/>
</dbReference>
<dbReference type="STRING" id="696281.Desru_2761"/>
<evidence type="ECO:0000259" key="5">
    <source>
        <dbReference type="PROSITE" id="PS50110"/>
    </source>
</evidence>
<name>F6DRV5_DESRL</name>
<dbReference type="Gene3D" id="3.40.50.2300">
    <property type="match status" value="1"/>
</dbReference>
<evidence type="ECO:0000313" key="6">
    <source>
        <dbReference type="EMBL" id="AEG60979.1"/>
    </source>
</evidence>
<dbReference type="AlphaFoldDB" id="F6DRV5"/>
<dbReference type="InterPro" id="IPR005158">
    <property type="entry name" value="BTAD"/>
</dbReference>
<dbReference type="PANTHER" id="PTHR35807">
    <property type="entry name" value="TRANSCRIPTIONAL REGULATOR REDD-RELATED"/>
    <property type="match status" value="1"/>
</dbReference>
<organism evidence="6 7">
    <name type="scientific">Desulforamulus ruminis (strain ATCC 23193 / DSM 2154 / NCIMB 8452 / DL)</name>
    <name type="common">Desulfotomaculum ruminis</name>
    <dbReference type="NCBI Taxonomy" id="696281"/>
    <lineage>
        <taxon>Bacteria</taxon>
        <taxon>Bacillati</taxon>
        <taxon>Bacillota</taxon>
        <taxon>Clostridia</taxon>
        <taxon>Eubacteriales</taxon>
        <taxon>Peptococcaceae</taxon>
        <taxon>Desulforamulus</taxon>
    </lineage>
</organism>